<sequence>MCVDIVSAQASHKAMDPDELTESIRTVFHTLQSLQHANSGIEGIETAAPQENNGSAPNATLNYLRRNPMKSIQRHQIICLESGKAYKVLSNRHLALYGLTSREYKKKWGIPLRTPLSARSLSAQRRKVAKERGLGQHLVAWRAKQAEHRDQQSETS</sequence>
<dbReference type="GO" id="GO:0008270">
    <property type="term" value="F:zinc ion binding"/>
    <property type="evidence" value="ECO:0007669"/>
    <property type="project" value="InterPro"/>
</dbReference>
<proteinExistence type="inferred from homology"/>
<organism evidence="2 3">
    <name type="scientific">Candidatus Entotheonella gemina</name>
    <dbReference type="NCBI Taxonomy" id="1429439"/>
    <lineage>
        <taxon>Bacteria</taxon>
        <taxon>Pseudomonadati</taxon>
        <taxon>Nitrospinota/Tectimicrobiota group</taxon>
        <taxon>Candidatus Tectimicrobiota</taxon>
        <taxon>Candidatus Entotheonellia</taxon>
        <taxon>Candidatus Entotheonellales</taxon>
        <taxon>Candidatus Entotheonellaceae</taxon>
        <taxon>Candidatus Entotheonella</taxon>
    </lineage>
</organism>
<dbReference type="InterPro" id="IPR041920">
    <property type="entry name" value="ROS/MUCR_sf"/>
</dbReference>
<evidence type="ECO:0000313" key="2">
    <source>
        <dbReference type="EMBL" id="ETX05477.1"/>
    </source>
</evidence>
<comment type="caution">
    <text evidence="2">The sequence shown here is derived from an EMBL/GenBank/DDBJ whole genome shotgun (WGS) entry which is preliminary data.</text>
</comment>
<dbReference type="InterPro" id="IPR008807">
    <property type="entry name" value="ROS_MUCR"/>
</dbReference>
<dbReference type="Gene3D" id="1.10.10.1550">
    <property type="entry name" value="ROS/MUCR transcriptional regulator protein"/>
    <property type="match status" value="1"/>
</dbReference>
<evidence type="ECO:0008006" key="4">
    <source>
        <dbReference type="Google" id="ProtNLM"/>
    </source>
</evidence>
<dbReference type="HOGENOM" id="CLU_106247_2_1_7"/>
<dbReference type="Pfam" id="PF05443">
    <property type="entry name" value="ROS_MUCR"/>
    <property type="match status" value="1"/>
</dbReference>
<keyword evidence="3" id="KW-1185">Reference proteome</keyword>
<comment type="similarity">
    <text evidence="1">Belongs to the ros/MucR family.</text>
</comment>
<dbReference type="AlphaFoldDB" id="W4M767"/>
<evidence type="ECO:0000256" key="1">
    <source>
        <dbReference type="ARBA" id="ARBA00007031"/>
    </source>
</evidence>
<name>W4M767_9BACT</name>
<dbReference type="Proteomes" id="UP000019140">
    <property type="component" value="Unassembled WGS sequence"/>
</dbReference>
<dbReference type="GO" id="GO:0003677">
    <property type="term" value="F:DNA binding"/>
    <property type="evidence" value="ECO:0007669"/>
    <property type="project" value="InterPro"/>
</dbReference>
<reference evidence="2 3" key="1">
    <citation type="journal article" date="2014" name="Nature">
        <title>An environmental bacterial taxon with a large and distinct metabolic repertoire.</title>
        <authorList>
            <person name="Wilson M.C."/>
            <person name="Mori T."/>
            <person name="Ruckert C."/>
            <person name="Uria A.R."/>
            <person name="Helf M.J."/>
            <person name="Takada K."/>
            <person name="Gernert C."/>
            <person name="Steffens U.A."/>
            <person name="Heycke N."/>
            <person name="Schmitt S."/>
            <person name="Rinke C."/>
            <person name="Helfrich E.J."/>
            <person name="Brachmann A.O."/>
            <person name="Gurgui C."/>
            <person name="Wakimoto T."/>
            <person name="Kracht M."/>
            <person name="Crusemann M."/>
            <person name="Hentschel U."/>
            <person name="Abe I."/>
            <person name="Matsunaga S."/>
            <person name="Kalinowski J."/>
            <person name="Takeyama H."/>
            <person name="Piel J."/>
        </authorList>
    </citation>
    <scope>NUCLEOTIDE SEQUENCE [LARGE SCALE GENOMIC DNA]</scope>
    <source>
        <strain evidence="3">TSY2</strain>
    </source>
</reference>
<dbReference type="GO" id="GO:0006355">
    <property type="term" value="P:regulation of DNA-templated transcription"/>
    <property type="evidence" value="ECO:0007669"/>
    <property type="project" value="InterPro"/>
</dbReference>
<accession>W4M767</accession>
<dbReference type="EMBL" id="AZHX01000946">
    <property type="protein sequence ID" value="ETX05477.1"/>
    <property type="molecule type" value="Genomic_DNA"/>
</dbReference>
<evidence type="ECO:0000313" key="3">
    <source>
        <dbReference type="Proteomes" id="UP000019140"/>
    </source>
</evidence>
<protein>
    <recommendedName>
        <fullName evidence="4">MucR family transcriptional regulator</fullName>
    </recommendedName>
</protein>
<gene>
    <name evidence="2" type="ORF">ETSY2_22695</name>
</gene>